<proteinExistence type="predicted"/>
<dbReference type="RefSeq" id="WP_244063991.1">
    <property type="nucleotide sequence ID" value="NZ_BQNZ01000003.1"/>
</dbReference>
<gene>
    <name evidence="1" type="ORF">CE91St3_32160</name>
</gene>
<reference evidence="1" key="1">
    <citation type="submission" date="2022-01" db="EMBL/GenBank/DDBJ databases">
        <title>Novel bile acid biosynthetic pathways are enriched in the microbiome of centenarians.</title>
        <authorList>
            <person name="Sato Y."/>
            <person name="Atarashi K."/>
            <person name="Plichta R.D."/>
            <person name="Arai Y."/>
            <person name="Sasajima S."/>
            <person name="Kearney M.S."/>
            <person name="Suda W."/>
            <person name="Takeshita K."/>
            <person name="Sasaki T."/>
            <person name="Okamoto S."/>
            <person name="Skelly N.A."/>
            <person name="Okamura Y."/>
            <person name="Vlamakis H."/>
            <person name="Li Y."/>
            <person name="Tanoue T."/>
            <person name="Takei H."/>
            <person name="Nittono H."/>
            <person name="Narushima S."/>
            <person name="Irie J."/>
            <person name="Itoh H."/>
            <person name="Moriya K."/>
            <person name="Sugiura Y."/>
            <person name="Suematsu M."/>
            <person name="Moritoki N."/>
            <person name="Shibata S."/>
            <person name="Littman R.D."/>
            <person name="Fischbach A.M."/>
            <person name="Uwamino Y."/>
            <person name="Inoue T."/>
            <person name="Honda A."/>
            <person name="Hattori M."/>
            <person name="Murai T."/>
            <person name="Xavier J.R."/>
            <person name="Hirose N."/>
            <person name="Honda K."/>
        </authorList>
    </citation>
    <scope>NUCLEOTIDE SEQUENCE</scope>
    <source>
        <strain evidence="1">CE91-St3</strain>
    </source>
</reference>
<accession>A0AA37KCN9</accession>
<dbReference type="AlphaFoldDB" id="A0AA37KCN9"/>
<sequence>MENEQEQIKINNYDINMLIGIYFYDQGTIQLSKLAERLCAPENEVELILAEYRESPVYKDFYAEMSAFSNARLGKQDTEVLAKCMGEAAELMKAFYVLDQRKVSPATILNEGNVDKLLQSAYFEECIGKDLSVLLTSESSENQGWKRLMAETALADGYQKSMEAMQSYRDFRRSQVDGDLGEKEAEYRVFATEAYEKAQRASENYTKVFNQTFVLPEVMAMRDLYQKGDEQKLLVMVQQKRADALVIGQFVDMLCGQPQGLSADFTGTPEAISDELHKALTETAWFENMVGHDLSGIYPEMMTQAQFEMAQGYVNRICEQAGDGATVKVKAFTSKANLIEMKVNPQEIARRMDVLTGRVEERKELNGLTESFVKGESQGVSQEFFESDQFKRHYGEDLSLVGARPGVADVMVMEQYRKMLEGRISEMAADLSQNPSADRVQDYKEYESLVNQAEVASLRMDSLYADRPVQLIDLSADDLAGLKMDRTVSLLYNEHTGKMILAEAGTSLEGTEGYSVIDRFTTVKHAMDFIRLADQKMEQTHRSGLSTDNMRNEYKVFKALPANDKSLYLSMSILSNEMAQKSEHPDLAAMRQFAFEYEQKVQFDLANPGVTDVVKTDANRAKLQAKIDHDSGADRTEKVGGRSM</sequence>
<comment type="caution">
    <text evidence="1">The sequence shown here is derived from an EMBL/GenBank/DDBJ whole genome shotgun (WGS) entry which is preliminary data.</text>
</comment>
<organism evidence="1 2">
    <name type="scientific">Parabacteroides merdae</name>
    <dbReference type="NCBI Taxonomy" id="46503"/>
    <lineage>
        <taxon>Bacteria</taxon>
        <taxon>Pseudomonadati</taxon>
        <taxon>Bacteroidota</taxon>
        <taxon>Bacteroidia</taxon>
        <taxon>Bacteroidales</taxon>
        <taxon>Tannerellaceae</taxon>
        <taxon>Parabacteroides</taxon>
    </lineage>
</organism>
<name>A0AA37KCN9_9BACT</name>
<evidence type="ECO:0000313" key="1">
    <source>
        <dbReference type="EMBL" id="GKH73353.1"/>
    </source>
</evidence>
<dbReference type="Proteomes" id="UP001055114">
    <property type="component" value="Unassembled WGS sequence"/>
</dbReference>
<evidence type="ECO:0000313" key="2">
    <source>
        <dbReference type="Proteomes" id="UP001055114"/>
    </source>
</evidence>
<dbReference type="EMBL" id="BQNZ01000003">
    <property type="protein sequence ID" value="GKH73353.1"/>
    <property type="molecule type" value="Genomic_DNA"/>
</dbReference>
<protein>
    <submittedName>
        <fullName evidence="1">Uncharacterized protein</fullName>
    </submittedName>
</protein>